<protein>
    <submittedName>
        <fullName evidence="1">Uncharacterized protein</fullName>
    </submittedName>
</protein>
<gene>
    <name evidence="1" type="ordered locus">XNC1_0090</name>
</gene>
<dbReference type="KEGG" id="xne:XNC1_0090"/>
<dbReference type="AlphaFoldDB" id="D3VG88"/>
<sequence>MTPALARYGGLNVRLSCWFEETETLLALSWANQVGKLCSGHGVIFYGTPKRVRFFCADPGKENRRSYDQSHFQDAIHYPHSLLSRGLS</sequence>
<dbReference type="STRING" id="406817.XNC1_0090"/>
<dbReference type="EMBL" id="FN667742">
    <property type="protein sequence ID" value="CBJ88178.1"/>
    <property type="molecule type" value="Genomic_DNA"/>
</dbReference>
<accession>D3VG88</accession>
<evidence type="ECO:0000313" key="2">
    <source>
        <dbReference type="Proteomes" id="UP000008075"/>
    </source>
</evidence>
<reference evidence="1 2" key="1">
    <citation type="journal article" date="2011" name="PLoS ONE">
        <title>The entomopathogenic bacterial endosymbionts xenorhabdus and photorhabdus: convergent lifestyles from divergent genomes.</title>
        <authorList>
            <person name="Chaston J.M."/>
            <person name="Suen G."/>
            <person name="Tucker S.L."/>
            <person name="Andersen A.W."/>
            <person name="Bhasin A."/>
            <person name="Bode E."/>
            <person name="Bode H.B."/>
            <person name="Brachmann A.O."/>
            <person name="Cowles C.E."/>
            <person name="Cowles K.N."/>
            <person name="Darby C."/>
            <person name="de Leon L."/>
            <person name="Drace K."/>
            <person name="Du Z."/>
            <person name="Givaudan A."/>
            <person name="Herbert Tran E.E."/>
            <person name="Jewell K.A."/>
            <person name="Knack J.J."/>
            <person name="Krasomil-Osterfeld K.C."/>
            <person name="Kukor R."/>
            <person name="Lanois A."/>
            <person name="Latreille P."/>
            <person name="Leimgruber N.K."/>
            <person name="Lipke C.M."/>
            <person name="Liu R."/>
            <person name="Lu X."/>
            <person name="Martens E.C."/>
            <person name="Marri P.R."/>
            <person name="Medigue C."/>
            <person name="Menard M.L."/>
            <person name="Miller N.M."/>
            <person name="Morales-Soto N."/>
            <person name="Norton S."/>
            <person name="Ogier J.C."/>
            <person name="Orchard S.S."/>
            <person name="Park D."/>
            <person name="Park Y."/>
            <person name="Qurollo B.A."/>
            <person name="Sugar D.R."/>
            <person name="Richards G.R."/>
            <person name="Rouy Z."/>
            <person name="Slominski B."/>
            <person name="Slominski K."/>
            <person name="Snyder H."/>
            <person name="Tjaden B.C."/>
            <person name="van der Hoeven R."/>
            <person name="Welch R.D."/>
            <person name="Wheeler C."/>
            <person name="Xiang B."/>
            <person name="Barbazuk B."/>
            <person name="Gaudriault S."/>
            <person name="Goodner B."/>
            <person name="Slater S.C."/>
            <person name="Forst S."/>
            <person name="Goldman B.S."/>
            <person name="Goodrich-Blair H."/>
        </authorList>
    </citation>
    <scope>NUCLEOTIDE SEQUENCE [LARGE SCALE GENOMIC DNA]</scope>
    <source>
        <strain evidence="2">ATCC 19061 / DSM 3370 / CCUG 14189 / LMG 1036 / NCIMB 9965 / AN6</strain>
    </source>
</reference>
<name>D3VG88_XENNA</name>
<evidence type="ECO:0000313" key="1">
    <source>
        <dbReference type="EMBL" id="CBJ88178.1"/>
    </source>
</evidence>
<keyword evidence="2" id="KW-1185">Reference proteome</keyword>
<organism evidence="1 2">
    <name type="scientific">Xenorhabdus nematophila (strain ATCC 19061 / DSM 3370 / CCUG 14189 / LMG 1036 / NCIMB 9965 / AN6)</name>
    <dbReference type="NCBI Taxonomy" id="406817"/>
    <lineage>
        <taxon>Bacteria</taxon>
        <taxon>Pseudomonadati</taxon>
        <taxon>Pseudomonadota</taxon>
        <taxon>Gammaproteobacteria</taxon>
        <taxon>Enterobacterales</taxon>
        <taxon>Morganellaceae</taxon>
        <taxon>Xenorhabdus</taxon>
    </lineage>
</organism>
<dbReference type="HOGENOM" id="CLU_2468307_0_0_6"/>
<proteinExistence type="predicted"/>
<dbReference type="Proteomes" id="UP000008075">
    <property type="component" value="Chromosome"/>
</dbReference>